<dbReference type="RefSeq" id="XP_052941620.1">
    <property type="nucleotide sequence ID" value="XM_053091576.1"/>
</dbReference>
<dbReference type="PRINTS" id="PR00405">
    <property type="entry name" value="REVINTRACTNG"/>
</dbReference>
<dbReference type="CDD" id="cd08831">
    <property type="entry name" value="ArfGap_ArfGap2_3_like"/>
    <property type="match status" value="1"/>
</dbReference>
<dbReference type="PANTHER" id="PTHR45686:SF4">
    <property type="entry name" value="ADP-RIBOSYLATION FACTOR GTPASE ACTIVATING PROTEIN 3, ISOFORM H"/>
    <property type="match status" value="1"/>
</dbReference>
<keyword evidence="2" id="KW-0479">Metal-binding</keyword>
<dbReference type="SUPFAM" id="SSF57863">
    <property type="entry name" value="ArfGap/RecO-like zinc finger"/>
    <property type="match status" value="1"/>
</dbReference>
<dbReference type="GO" id="GO:0005096">
    <property type="term" value="F:GTPase activator activity"/>
    <property type="evidence" value="ECO:0007669"/>
    <property type="project" value="UniProtKB-KW"/>
</dbReference>
<organism evidence="8 9">
    <name type="scientific">Dioszegia hungarica</name>
    <dbReference type="NCBI Taxonomy" id="4972"/>
    <lineage>
        <taxon>Eukaryota</taxon>
        <taxon>Fungi</taxon>
        <taxon>Dikarya</taxon>
        <taxon>Basidiomycota</taxon>
        <taxon>Agaricomycotina</taxon>
        <taxon>Tremellomycetes</taxon>
        <taxon>Tremellales</taxon>
        <taxon>Bulleribasidiaceae</taxon>
        <taxon>Dioszegia</taxon>
    </lineage>
</organism>
<keyword evidence="1" id="KW-0343">GTPase activation</keyword>
<dbReference type="SMART" id="SM00105">
    <property type="entry name" value="ArfGap"/>
    <property type="match status" value="1"/>
</dbReference>
<feature type="region of interest" description="Disordered" evidence="6">
    <location>
        <begin position="283"/>
        <end position="329"/>
    </location>
</feature>
<keyword evidence="3 5" id="KW-0863">Zinc-finger</keyword>
<name>A0AA38LQQ5_9TREE</name>
<dbReference type="GeneID" id="77730781"/>
<dbReference type="InterPro" id="IPR037278">
    <property type="entry name" value="ARFGAP/RecO"/>
</dbReference>
<feature type="domain" description="Arf-GAP" evidence="7">
    <location>
        <begin position="9"/>
        <end position="132"/>
    </location>
</feature>
<keyword evidence="9" id="KW-1185">Reference proteome</keyword>
<evidence type="ECO:0000313" key="8">
    <source>
        <dbReference type="EMBL" id="KAI9631843.1"/>
    </source>
</evidence>
<dbReference type="GO" id="GO:0000139">
    <property type="term" value="C:Golgi membrane"/>
    <property type="evidence" value="ECO:0007669"/>
    <property type="project" value="GOC"/>
</dbReference>
<feature type="compositionally biased region" description="Low complexity" evidence="6">
    <location>
        <begin position="216"/>
        <end position="238"/>
    </location>
</feature>
<dbReference type="Pfam" id="PF01412">
    <property type="entry name" value="ArfGap"/>
    <property type="match status" value="1"/>
</dbReference>
<dbReference type="GO" id="GO:0048205">
    <property type="term" value="P:COPI coating of Golgi vesicle"/>
    <property type="evidence" value="ECO:0007669"/>
    <property type="project" value="TreeGrafter"/>
</dbReference>
<feature type="compositionally biased region" description="Low complexity" evidence="6">
    <location>
        <begin position="172"/>
        <end position="202"/>
    </location>
</feature>
<protein>
    <recommendedName>
        <fullName evidence="7">Arf-GAP domain-containing protein</fullName>
    </recommendedName>
</protein>
<dbReference type="GO" id="GO:0008270">
    <property type="term" value="F:zinc ion binding"/>
    <property type="evidence" value="ECO:0007669"/>
    <property type="project" value="UniProtKB-KW"/>
</dbReference>
<evidence type="ECO:0000313" key="9">
    <source>
        <dbReference type="Proteomes" id="UP001164286"/>
    </source>
</evidence>
<accession>A0AA38LQQ5</accession>
<evidence type="ECO:0000256" key="1">
    <source>
        <dbReference type="ARBA" id="ARBA00022468"/>
    </source>
</evidence>
<keyword evidence="4" id="KW-0862">Zinc</keyword>
<dbReference type="PROSITE" id="PS50115">
    <property type="entry name" value="ARFGAP"/>
    <property type="match status" value="1"/>
</dbReference>
<feature type="region of interest" description="Disordered" evidence="6">
    <location>
        <begin position="149"/>
        <end position="248"/>
    </location>
</feature>
<dbReference type="InterPro" id="IPR001164">
    <property type="entry name" value="ArfGAP_dom"/>
</dbReference>
<gene>
    <name evidence="8" type="ORF">MKK02DRAFT_41473</name>
</gene>
<dbReference type="Gene3D" id="1.10.220.150">
    <property type="entry name" value="Arf GTPase activating protein"/>
    <property type="match status" value="1"/>
</dbReference>
<dbReference type="AlphaFoldDB" id="A0AA38LQQ5"/>
<evidence type="ECO:0000256" key="3">
    <source>
        <dbReference type="ARBA" id="ARBA00022771"/>
    </source>
</evidence>
<feature type="compositionally biased region" description="Low complexity" evidence="6">
    <location>
        <begin position="149"/>
        <end position="164"/>
    </location>
</feature>
<dbReference type="InterPro" id="IPR038508">
    <property type="entry name" value="ArfGAP_dom_sf"/>
</dbReference>
<dbReference type="Proteomes" id="UP001164286">
    <property type="component" value="Unassembled WGS sequence"/>
</dbReference>
<evidence type="ECO:0000256" key="6">
    <source>
        <dbReference type="SAM" id="MobiDB-lite"/>
    </source>
</evidence>
<feature type="region of interest" description="Disordered" evidence="6">
    <location>
        <begin position="402"/>
        <end position="431"/>
    </location>
</feature>
<proteinExistence type="predicted"/>
<feature type="compositionally biased region" description="Basic and acidic residues" evidence="6">
    <location>
        <begin position="283"/>
        <end position="300"/>
    </location>
</feature>
<reference evidence="8" key="1">
    <citation type="journal article" date="2022" name="G3 (Bethesda)">
        <title>High quality genome of the basidiomycete yeast Dioszegia hungarica PDD-24b-2 isolated from cloud water.</title>
        <authorList>
            <person name="Jarrige D."/>
            <person name="Haridas S."/>
            <person name="Bleykasten-Grosshans C."/>
            <person name="Joly M."/>
            <person name="Nadalig T."/>
            <person name="Sancelme M."/>
            <person name="Vuilleumier S."/>
            <person name="Grigoriev I.V."/>
            <person name="Amato P."/>
            <person name="Bringel F."/>
        </authorList>
    </citation>
    <scope>NUCLEOTIDE SEQUENCE</scope>
    <source>
        <strain evidence="8">PDD-24b-2</strain>
    </source>
</reference>
<dbReference type="PANTHER" id="PTHR45686">
    <property type="entry name" value="ADP-RIBOSYLATION FACTOR GTPASE ACTIVATING PROTEIN 3, ISOFORM H-RELATED"/>
    <property type="match status" value="1"/>
</dbReference>
<dbReference type="EMBL" id="JAKWFO010000016">
    <property type="protein sequence ID" value="KAI9631843.1"/>
    <property type="molecule type" value="Genomic_DNA"/>
</dbReference>
<evidence type="ECO:0000256" key="4">
    <source>
        <dbReference type="ARBA" id="ARBA00022833"/>
    </source>
</evidence>
<evidence type="ECO:0000256" key="2">
    <source>
        <dbReference type="ARBA" id="ARBA00022723"/>
    </source>
</evidence>
<comment type="caution">
    <text evidence="8">The sequence shown here is derived from an EMBL/GenBank/DDBJ whole genome shotgun (WGS) entry which is preliminary data.</text>
</comment>
<evidence type="ECO:0000256" key="5">
    <source>
        <dbReference type="PROSITE-ProRule" id="PRU00288"/>
    </source>
</evidence>
<sequence>MDPTKAQTQAVFAHLKAQKANKSCADCLAKAPTWSATSYGVYLCLNCSAVHRNLGVHITFVRSTNLDTWTLAQLRTMKVGGNASFAEFFTKHNGQHLLPPGSTDARARYTSKQAGLYKEELARRVAEDARKNPNGIHIDGLELTPLAASTPTAAADSSDDFFSSWDKEKPKAAAPAAKAAAGPPSVGMAARAPATTGPRTVTSSSLRSGTGAGGISSRPAPTSRLSSTTTSTSGAASSGIGGGGKLSKLGAKKATTSINFEEAQRKALEEEERVKRLGYDKIREEEEAKKVKEREAEERRKAKAAGEAVSRTSTPVSASRAVDDAPKPARLGFGQVIGAAAVPVTKTRAVQEDNVHVAREKFGTQKAISSDMYFGRGAHDPVSSSEAQGRLKEFAGATAISSSAYFGRNEEEDDESGGQGASGENYLGELGDNETIQGLERGVRDMAGRVLANPEVQAVGEQLRQGVLKLSDYLSSLETR</sequence>
<evidence type="ECO:0000259" key="7">
    <source>
        <dbReference type="PROSITE" id="PS50115"/>
    </source>
</evidence>